<evidence type="ECO:0000313" key="2">
    <source>
        <dbReference type="EMBL" id="KAK7196015.1"/>
    </source>
</evidence>
<dbReference type="Proteomes" id="UP001430356">
    <property type="component" value="Unassembled WGS sequence"/>
</dbReference>
<proteinExistence type="predicted"/>
<keyword evidence="3" id="KW-1185">Reference proteome</keyword>
<dbReference type="EMBL" id="JAECZO010000066">
    <property type="protein sequence ID" value="KAK7196015.1"/>
    <property type="molecule type" value="Genomic_DNA"/>
</dbReference>
<dbReference type="Gene3D" id="2.60.120.10">
    <property type="entry name" value="Jelly Rolls"/>
    <property type="match status" value="3"/>
</dbReference>
<evidence type="ECO:0008006" key="4">
    <source>
        <dbReference type="Google" id="ProtNLM"/>
    </source>
</evidence>
<organism evidence="2 3">
    <name type="scientific">Novymonas esmeraldas</name>
    <dbReference type="NCBI Taxonomy" id="1808958"/>
    <lineage>
        <taxon>Eukaryota</taxon>
        <taxon>Discoba</taxon>
        <taxon>Euglenozoa</taxon>
        <taxon>Kinetoplastea</taxon>
        <taxon>Metakinetoplastina</taxon>
        <taxon>Trypanosomatida</taxon>
        <taxon>Trypanosomatidae</taxon>
        <taxon>Novymonas</taxon>
    </lineage>
</organism>
<reference evidence="2 3" key="1">
    <citation type="journal article" date="2021" name="MBio">
        <title>A New Model Trypanosomatid, Novymonas esmeraldas: Genomic Perception of Its 'Candidatus Pandoraea novymonadis' Endosymbiont.</title>
        <authorList>
            <person name="Zakharova A."/>
            <person name="Saura A."/>
            <person name="Butenko A."/>
            <person name="Podesvova L."/>
            <person name="Warmusova S."/>
            <person name="Kostygov A.Y."/>
            <person name="Nenarokova A."/>
            <person name="Lukes J."/>
            <person name="Opperdoes F.R."/>
            <person name="Yurchenko V."/>
        </authorList>
    </citation>
    <scope>NUCLEOTIDE SEQUENCE [LARGE SCALE GENOMIC DNA]</scope>
    <source>
        <strain evidence="2 3">E262AT.01</strain>
    </source>
</reference>
<gene>
    <name evidence="2" type="ORF">NESM_000534900</name>
</gene>
<dbReference type="InterPro" id="IPR018490">
    <property type="entry name" value="cNMP-bd_dom_sf"/>
</dbReference>
<protein>
    <recommendedName>
        <fullName evidence="4">Cyclic nucleotide-binding domain-containing protein</fullName>
    </recommendedName>
</protein>
<feature type="region of interest" description="Disordered" evidence="1">
    <location>
        <begin position="522"/>
        <end position="549"/>
    </location>
</feature>
<accession>A0AAW0EPC7</accession>
<feature type="region of interest" description="Disordered" evidence="1">
    <location>
        <begin position="623"/>
        <end position="708"/>
    </location>
</feature>
<evidence type="ECO:0000313" key="3">
    <source>
        <dbReference type="Proteomes" id="UP001430356"/>
    </source>
</evidence>
<dbReference type="SUPFAM" id="SSF51206">
    <property type="entry name" value="cAMP-binding domain-like"/>
    <property type="match status" value="3"/>
</dbReference>
<name>A0AAW0EPC7_9TRYP</name>
<comment type="caution">
    <text evidence="2">The sequence shown here is derived from an EMBL/GenBank/DDBJ whole genome shotgun (WGS) entry which is preliminary data.</text>
</comment>
<dbReference type="InterPro" id="IPR014710">
    <property type="entry name" value="RmlC-like_jellyroll"/>
</dbReference>
<evidence type="ECO:0000256" key="1">
    <source>
        <dbReference type="SAM" id="MobiDB-lite"/>
    </source>
</evidence>
<sequence length="735" mass="78532">MRGVQQSKGLHVLQRLLGPLLALYILRRRARAEAAREASLYHAPGVDALRALPLFEKWQDTALLEWVSRGATVAHKKGTCIGFSHEPPNAARVYWVLCGKVAQVPTKSELRKCAGELPPKTAKTGPAVLPSHFLDGAAKAALPPPTPTQERIIDSLALYHAGHLVDAERLLLGGGRQRSLRCQTDCVLLSFSFVSFLRAVQGLPSLVRSHTIDVARAVVQRAMAQLAEMPTAHSLTAVNPILWGLPQSAWKTLRLQLRPSIFLKLDVLCHDVANSDRVHFLSRGQVLVEDGIGGSTTITSKTYAAIGLESFLRSRLPDYYDQKLRAKAATYCETWSITTEALLAVCDAATRLRCAQAAAELLGRSTGQLAPASALRTCPCFADVSEAAIAVVARALHPRVYCAGDTIVPARRSPNTGILLVAGAAAVHSGKRKPPQLLRTGEARYFCESLVRMELAESIVAQSSALVLHGAPATIFELLEETSTAVDDMQVMLAAAQEYVNGRYGAGASDLSKAQNAAAERVKAFKRRQAESAQAAPSPPPPPSSSGVGEVITALENELLVSLTLQLQSLHPDGVEDAKFDVFRAVPPVSANGSDGSDGIDKPRHVAEYFSLDDQGNLITTASTDAAPTLPTPPVVASPLATARSAGDAAPLAHPPVGQRKGPATAAPARAPAPPRALRTSVRPPAPAPPRQGRAPSPRLTALRGTATRLREEVDGVDRRVEYRRRLTRVKHSLS</sequence>
<dbReference type="AlphaFoldDB" id="A0AAW0EPC7"/>